<evidence type="ECO:0008006" key="4">
    <source>
        <dbReference type="Google" id="ProtNLM"/>
    </source>
</evidence>
<dbReference type="GeneID" id="40312872"/>
<feature type="region of interest" description="Disordered" evidence="1">
    <location>
        <begin position="126"/>
        <end position="237"/>
    </location>
</feature>
<evidence type="ECO:0000256" key="1">
    <source>
        <dbReference type="SAM" id="MobiDB-lite"/>
    </source>
</evidence>
<feature type="region of interest" description="Disordered" evidence="1">
    <location>
        <begin position="287"/>
        <end position="321"/>
    </location>
</feature>
<feature type="region of interest" description="Disordered" evidence="1">
    <location>
        <begin position="642"/>
        <end position="700"/>
    </location>
</feature>
<accession>A0A2A9M703</accession>
<feature type="compositionally biased region" description="Basic and acidic residues" evidence="1">
    <location>
        <begin position="147"/>
        <end position="165"/>
    </location>
</feature>
<feature type="compositionally biased region" description="Acidic residues" evidence="1">
    <location>
        <begin position="212"/>
        <end position="225"/>
    </location>
</feature>
<sequence>MPTAPLARPFSPSSPMASSCAAETTASSLEADSPFSPAAEAPAPLPAATAACLRVLEALGQRRLERPAATSAREDDPLASFLSFSEMHQLLQDASALDTPAKYAHMLHAMCVLADRRLEETARRWREAKTGAPLSSSSALKTKKRRLTVDPDAVKREEAPEDRGVAGDPVLFEDSMTRGDSESAAGSARAEGDTAQGDEGEDRDGSQGDSAASDEEEGDRDEGDADRESGSDPAEKRHEMAAHVAGLLLGTLESLRRPPALGADDFLDTVTHVLTRVLYAHQPVVASAAPSDERPDASNKAERPQHSDFSSSCSSSFSSSGCSFSSVVECRQAWRRGVIRRFETIDRLLSQSSSFFSANNPAARATSSADASSLAATASGEERCRRAMRLVRRWAAFLLELEKIRRQAVDRIRATSEEAQGLTHMLFLPQETAPAEKHKKRKPRGEVVVAGFNDAAQEGEEQAASEEQRIEARIVATAQLLRLPALPPFAFPTNASVVEARGKFERCLARWREERARRKQQEEEAMKKVSAAALIVSYVTARMREQEDASSALAAALPGSSQALAALMRQRSIAHAFYLLGLNPQTATVPMVEAVKKKWRVLLHPDKFHSVPHLLHQATEAFKGFQLAVEEAIRAIQQRRVDPGWAQPPPPPDPSAAASPLAAGASPLSAPGPGKSPAPPGGPGGAAPSSAPPSPASPCPLPTRQYFPEFSIEVAPRRKALGAFLVYVSAAGAGADPAFSEITEVRVYIHRPVLGGPPGSLTPSPEALSGVITRKVSLVGSKREEERAVEEKIEVVDVVQPLCLGEERRYWVGVQVEGRKKDFSLIRWSPVLLRLALPPAVDAAEDLSRPWSSGASRRDEGAQAAAEARALLAFLTSFSEASFLDGRMRGKVQESINSLKRLMRHISKKKMKKGAEGAGAYGVGTLPHELLVEYLATAKEGRELLQQCLEKGKAWADRTQ</sequence>
<dbReference type="VEuPathDB" id="ToxoDB:BESB_079450"/>
<comment type="caution">
    <text evidence="2">The sequence shown here is derived from an EMBL/GenBank/DDBJ whole genome shotgun (WGS) entry which is preliminary data.</text>
</comment>
<dbReference type="OrthoDB" id="331186at2759"/>
<evidence type="ECO:0000313" key="3">
    <source>
        <dbReference type="Proteomes" id="UP000224006"/>
    </source>
</evidence>
<dbReference type="KEGG" id="bbes:BESB_079450"/>
<feature type="compositionally biased region" description="Pro residues" evidence="1">
    <location>
        <begin position="690"/>
        <end position="700"/>
    </location>
</feature>
<keyword evidence="3" id="KW-1185">Reference proteome</keyword>
<dbReference type="Proteomes" id="UP000224006">
    <property type="component" value="Chromosome VII"/>
</dbReference>
<feature type="compositionally biased region" description="Low complexity" evidence="1">
    <location>
        <begin position="307"/>
        <end position="321"/>
    </location>
</feature>
<proteinExistence type="predicted"/>
<dbReference type="EMBL" id="NWUJ01000008">
    <property type="protein sequence ID" value="PFH33729.1"/>
    <property type="molecule type" value="Genomic_DNA"/>
</dbReference>
<feature type="compositionally biased region" description="Low complexity" evidence="1">
    <location>
        <begin position="9"/>
        <end position="42"/>
    </location>
</feature>
<reference evidence="2 3" key="1">
    <citation type="submission" date="2017-09" db="EMBL/GenBank/DDBJ databases">
        <title>Genome sequencing of Besnoitia besnoiti strain Bb-Ger1.</title>
        <authorList>
            <person name="Schares G."/>
            <person name="Venepally P."/>
            <person name="Lorenzi H.A."/>
        </authorList>
    </citation>
    <scope>NUCLEOTIDE SEQUENCE [LARGE SCALE GENOMIC DNA]</scope>
    <source>
        <strain evidence="2 3">Bb-Ger1</strain>
    </source>
</reference>
<feature type="compositionally biased region" description="Low complexity" evidence="1">
    <location>
        <begin position="655"/>
        <end position="673"/>
    </location>
</feature>
<name>A0A2A9M703_BESBE</name>
<feature type="compositionally biased region" description="Basic and acidic residues" evidence="1">
    <location>
        <begin position="226"/>
        <end position="237"/>
    </location>
</feature>
<evidence type="ECO:0000313" key="2">
    <source>
        <dbReference type="EMBL" id="PFH33729.1"/>
    </source>
</evidence>
<dbReference type="RefSeq" id="XP_029217738.1">
    <property type="nucleotide sequence ID" value="XM_029366307.1"/>
</dbReference>
<gene>
    <name evidence="2" type="ORF">BESB_079450</name>
</gene>
<organism evidence="2 3">
    <name type="scientific">Besnoitia besnoiti</name>
    <name type="common">Apicomplexan protozoan</name>
    <dbReference type="NCBI Taxonomy" id="94643"/>
    <lineage>
        <taxon>Eukaryota</taxon>
        <taxon>Sar</taxon>
        <taxon>Alveolata</taxon>
        <taxon>Apicomplexa</taxon>
        <taxon>Conoidasida</taxon>
        <taxon>Coccidia</taxon>
        <taxon>Eucoccidiorida</taxon>
        <taxon>Eimeriorina</taxon>
        <taxon>Sarcocystidae</taxon>
        <taxon>Besnoitia</taxon>
    </lineage>
</organism>
<feature type="region of interest" description="Disordered" evidence="1">
    <location>
        <begin position="1"/>
        <end position="42"/>
    </location>
</feature>
<protein>
    <recommendedName>
        <fullName evidence="4">DnaJ domain-containing protein</fullName>
    </recommendedName>
</protein>
<dbReference type="AlphaFoldDB" id="A0A2A9M703"/>
<feature type="compositionally biased region" description="Basic and acidic residues" evidence="1">
    <location>
        <begin position="291"/>
        <end position="306"/>
    </location>
</feature>